<proteinExistence type="predicted"/>
<evidence type="ECO:0000313" key="6">
    <source>
        <dbReference type="Proteomes" id="UP001497453"/>
    </source>
</evidence>
<evidence type="ECO:0000259" key="4">
    <source>
        <dbReference type="PROSITE" id="PS50888"/>
    </source>
</evidence>
<dbReference type="PANTHER" id="PTHR10328">
    <property type="entry name" value="PROTEIN MAX MYC-ASSOCIATED FACTOR X"/>
    <property type="match status" value="1"/>
</dbReference>
<keyword evidence="1" id="KW-0238">DNA-binding</keyword>
<evidence type="ECO:0000256" key="2">
    <source>
        <dbReference type="ARBA" id="ARBA00023242"/>
    </source>
</evidence>
<evidence type="ECO:0000256" key="3">
    <source>
        <dbReference type="SAM" id="MobiDB-lite"/>
    </source>
</evidence>
<keyword evidence="6" id="KW-1185">Reference proteome</keyword>
<keyword evidence="2" id="KW-0539">Nucleus</keyword>
<dbReference type="InterPro" id="IPR036638">
    <property type="entry name" value="HLH_DNA-bd_sf"/>
</dbReference>
<feature type="compositionally biased region" description="Acidic residues" evidence="3">
    <location>
        <begin position="167"/>
        <end position="177"/>
    </location>
</feature>
<reference evidence="6" key="1">
    <citation type="submission" date="2024-04" db="EMBL/GenBank/DDBJ databases">
        <authorList>
            <person name="Shaw F."/>
            <person name="Minotto A."/>
        </authorList>
    </citation>
    <scope>NUCLEOTIDE SEQUENCE [LARGE SCALE GENOMIC DNA]</scope>
</reference>
<feature type="domain" description="BHLH" evidence="4">
    <location>
        <begin position="192"/>
        <end position="242"/>
    </location>
</feature>
<dbReference type="Pfam" id="PF00010">
    <property type="entry name" value="HLH"/>
    <property type="match status" value="1"/>
</dbReference>
<dbReference type="EMBL" id="OZ037944">
    <property type="protein sequence ID" value="CAL1694216.1"/>
    <property type="molecule type" value="Genomic_DNA"/>
</dbReference>
<evidence type="ECO:0000256" key="1">
    <source>
        <dbReference type="ARBA" id="ARBA00023125"/>
    </source>
</evidence>
<gene>
    <name evidence="5" type="ORF">GFSPODELE1_LOCUS210</name>
</gene>
<feature type="region of interest" description="Disordered" evidence="3">
    <location>
        <begin position="74"/>
        <end position="205"/>
    </location>
</feature>
<feature type="compositionally biased region" description="Basic and acidic residues" evidence="3">
    <location>
        <begin position="187"/>
        <end position="205"/>
    </location>
</feature>
<dbReference type="Gene3D" id="4.10.280.10">
    <property type="entry name" value="Helix-loop-helix DNA-binding domain"/>
    <property type="match status" value="1"/>
</dbReference>
<evidence type="ECO:0000313" key="5">
    <source>
        <dbReference type="EMBL" id="CAL1694216.1"/>
    </source>
</evidence>
<dbReference type="PANTHER" id="PTHR10328:SF11">
    <property type="entry name" value="MAX-LIKE PROTEIN X"/>
    <property type="match status" value="1"/>
</dbReference>
<sequence length="295" mass="32131">METAHMENVLDHARPAGFMESAPSGFYGLNTLDYLSYPHSPFGVDMGLPQTSSPRLGFNSLNLSTGMSEYTYGPSTTFSNSPGPRPFTPTGIYPGALSNLSTGDLSSADSVASGRSRRGSGAHSPGPAVPPGSLASVPRSHRFNPIAAPVTRSSTRQQKKRAKGGSDEFDSDNDEEYNAMIPAANNEQRREEIRRQRIESEQRRRDELRDGYRRLKEALPVSNQKSSKVSLLDRATTHIRCLEMTQQQLQTRLAQAEAETARLRHVNEALMLGTAEQRHAAAASAVMAAQQGPAF</sequence>
<dbReference type="InterPro" id="IPR011598">
    <property type="entry name" value="bHLH_dom"/>
</dbReference>
<protein>
    <recommendedName>
        <fullName evidence="4">BHLH domain-containing protein</fullName>
    </recommendedName>
</protein>
<dbReference type="SMART" id="SM00353">
    <property type="entry name" value="HLH"/>
    <property type="match status" value="1"/>
</dbReference>
<dbReference type="SUPFAM" id="SSF47459">
    <property type="entry name" value="HLH, helix-loop-helix DNA-binding domain"/>
    <property type="match status" value="1"/>
</dbReference>
<organism evidence="5 6">
    <name type="scientific">Somion occarium</name>
    <dbReference type="NCBI Taxonomy" id="3059160"/>
    <lineage>
        <taxon>Eukaryota</taxon>
        <taxon>Fungi</taxon>
        <taxon>Dikarya</taxon>
        <taxon>Basidiomycota</taxon>
        <taxon>Agaricomycotina</taxon>
        <taxon>Agaricomycetes</taxon>
        <taxon>Polyporales</taxon>
        <taxon>Cerrenaceae</taxon>
        <taxon>Somion</taxon>
    </lineage>
</organism>
<accession>A0ABP1CF30</accession>
<name>A0ABP1CF30_9APHY</name>
<dbReference type="Proteomes" id="UP001497453">
    <property type="component" value="Chromosome 1"/>
</dbReference>
<dbReference type="PROSITE" id="PS50888">
    <property type="entry name" value="BHLH"/>
    <property type="match status" value="1"/>
</dbReference>